<accession>A0AAP5QI55</accession>
<gene>
    <name evidence="1" type="ORF">OI25_7239</name>
    <name evidence="2" type="ORF">ParKJ_35055</name>
</gene>
<name>A0AAP5QI55_9BURK</name>
<evidence type="ECO:0000313" key="4">
    <source>
        <dbReference type="Proteomes" id="UP001246473"/>
    </source>
</evidence>
<dbReference type="KEGG" id="bfn:OI25_7239"/>
<organism evidence="2 4">
    <name type="scientific">Paraburkholderia fungorum</name>
    <dbReference type="NCBI Taxonomy" id="134537"/>
    <lineage>
        <taxon>Bacteria</taxon>
        <taxon>Pseudomonadati</taxon>
        <taxon>Pseudomonadota</taxon>
        <taxon>Betaproteobacteria</taxon>
        <taxon>Burkholderiales</taxon>
        <taxon>Burkholderiaceae</taxon>
        <taxon>Paraburkholderia</taxon>
    </lineage>
</organism>
<evidence type="ECO:0000313" key="2">
    <source>
        <dbReference type="EMBL" id="MDT8842659.1"/>
    </source>
</evidence>
<dbReference type="EMBL" id="CP010025">
    <property type="protein sequence ID" value="AJZ56888.1"/>
    <property type="molecule type" value="Genomic_DNA"/>
</dbReference>
<proteinExistence type="predicted"/>
<evidence type="ECO:0000313" key="3">
    <source>
        <dbReference type="Proteomes" id="UP000032614"/>
    </source>
</evidence>
<dbReference type="RefSeq" id="WP_106355685.1">
    <property type="nucleotide sequence ID" value="NZ_CP010025.1"/>
</dbReference>
<dbReference type="Proteomes" id="UP000032614">
    <property type="component" value="Chromosome 3"/>
</dbReference>
<reference evidence="1 3" key="1">
    <citation type="journal article" date="2015" name="Genome Announc.">
        <title>Complete genome sequences for 59 burkholderia isolates, both pathogenic and near neighbor.</title>
        <authorList>
            <person name="Johnson S.L."/>
            <person name="Bishop-Lilly K.A."/>
            <person name="Ladner J.T."/>
            <person name="Daligault H.E."/>
            <person name="Davenport K.W."/>
            <person name="Jaissle J."/>
            <person name="Frey K.G."/>
            <person name="Koroleva G.I."/>
            <person name="Bruce D.C."/>
            <person name="Coyne S.R."/>
            <person name="Broomall S.M."/>
            <person name="Li P.E."/>
            <person name="Teshima H."/>
            <person name="Gibbons H.S."/>
            <person name="Palacios G.F."/>
            <person name="Rosenzweig C.N."/>
            <person name="Redden C.L."/>
            <person name="Xu Y."/>
            <person name="Minogue T.D."/>
            <person name="Chain P.S."/>
        </authorList>
    </citation>
    <scope>NUCLEOTIDE SEQUENCE [LARGE SCALE GENOMIC DNA]</scope>
    <source>
        <strain evidence="1 3">ATCC BAA-463</strain>
    </source>
</reference>
<evidence type="ECO:0000313" key="1">
    <source>
        <dbReference type="EMBL" id="AJZ56888.1"/>
    </source>
</evidence>
<sequence length="85" mass="9267">MPNTKEMIGKLVESIRSAHDRREAEAALQFASGYIRALDAFKLITPDESREARAANMNARSAGEYEALRPTDAEVSAIRTSGDGL</sequence>
<dbReference type="GeneID" id="66513576"/>
<dbReference type="EMBL" id="JANSLM010000018">
    <property type="protein sequence ID" value="MDT8842659.1"/>
    <property type="molecule type" value="Genomic_DNA"/>
</dbReference>
<protein>
    <submittedName>
        <fullName evidence="2">Uncharacterized protein</fullName>
    </submittedName>
</protein>
<dbReference type="Proteomes" id="UP001246473">
    <property type="component" value="Unassembled WGS sequence"/>
</dbReference>
<reference evidence="2" key="2">
    <citation type="submission" date="2022-08" db="EMBL/GenBank/DDBJ databases">
        <authorList>
            <person name="Kim S.-J."/>
        </authorList>
    </citation>
    <scope>NUCLEOTIDE SEQUENCE</scope>
    <source>
        <strain evidence="2">KJ</strain>
    </source>
</reference>
<dbReference type="AlphaFoldDB" id="A0AAP5QI55"/>